<protein>
    <recommendedName>
        <fullName evidence="9">ATP-dependent helicase DinG</fullName>
        <ecNumber evidence="7">5.6.2.3</ecNumber>
    </recommendedName>
    <alternativeName>
        <fullName evidence="10">DNA 5'-3' helicase DinG</fullName>
    </alternativeName>
</protein>
<feature type="domain" description="Helicase ATP-binding" evidence="13">
    <location>
        <begin position="20"/>
        <end position="328"/>
    </location>
</feature>
<dbReference type="GO" id="GO:0043139">
    <property type="term" value="F:5'-3' DNA helicase activity"/>
    <property type="evidence" value="ECO:0007669"/>
    <property type="project" value="UniProtKB-EC"/>
</dbReference>
<dbReference type="Pfam" id="PF00270">
    <property type="entry name" value="DEAD"/>
    <property type="match status" value="1"/>
</dbReference>
<evidence type="ECO:0000259" key="12">
    <source>
        <dbReference type="PROSITE" id="PS51192"/>
    </source>
</evidence>
<keyword evidence="2" id="KW-0547">Nucleotide-binding</keyword>
<evidence type="ECO:0000256" key="3">
    <source>
        <dbReference type="ARBA" id="ARBA00022801"/>
    </source>
</evidence>
<evidence type="ECO:0000256" key="6">
    <source>
        <dbReference type="ARBA" id="ARBA00038058"/>
    </source>
</evidence>
<comment type="catalytic activity">
    <reaction evidence="8">
        <text>ATP + H2O = ADP + phosphate + H(+)</text>
        <dbReference type="Rhea" id="RHEA:13065"/>
        <dbReference type="ChEBI" id="CHEBI:15377"/>
        <dbReference type="ChEBI" id="CHEBI:15378"/>
        <dbReference type="ChEBI" id="CHEBI:30616"/>
        <dbReference type="ChEBI" id="CHEBI:43474"/>
        <dbReference type="ChEBI" id="CHEBI:456216"/>
        <dbReference type="EC" id="5.6.2.3"/>
    </reaction>
</comment>
<dbReference type="EMBL" id="CP011269">
    <property type="protein sequence ID" value="ALI28125.1"/>
    <property type="molecule type" value="Genomic_DNA"/>
</dbReference>
<evidence type="ECO:0000256" key="5">
    <source>
        <dbReference type="ARBA" id="ARBA00022840"/>
    </source>
</evidence>
<keyword evidence="15" id="KW-1185">Reference proteome</keyword>
<evidence type="ECO:0000256" key="11">
    <source>
        <dbReference type="SAM" id="MobiDB-lite"/>
    </source>
</evidence>
<comment type="similarity">
    <text evidence="6">Belongs to the helicase family. DinG subfamily.</text>
</comment>
<evidence type="ECO:0000256" key="8">
    <source>
        <dbReference type="ARBA" id="ARBA00048954"/>
    </source>
</evidence>
<dbReference type="InterPro" id="IPR006555">
    <property type="entry name" value="ATP-dep_Helicase_C"/>
</dbReference>
<dbReference type="Pfam" id="PF13307">
    <property type="entry name" value="Helicase_C_2"/>
    <property type="match status" value="1"/>
</dbReference>
<evidence type="ECO:0000256" key="10">
    <source>
        <dbReference type="ARBA" id="ARBA00079061"/>
    </source>
</evidence>
<dbReference type="KEGG" id="mft:XA26_43210"/>
<dbReference type="GO" id="GO:0006139">
    <property type="term" value="P:nucleobase-containing compound metabolic process"/>
    <property type="evidence" value="ECO:0007669"/>
    <property type="project" value="InterPro"/>
</dbReference>
<dbReference type="SMART" id="SM00491">
    <property type="entry name" value="HELICc2"/>
    <property type="match status" value="1"/>
</dbReference>
<evidence type="ECO:0000313" key="15">
    <source>
        <dbReference type="Proteomes" id="UP000057134"/>
    </source>
</evidence>
<keyword evidence="5" id="KW-0067">ATP-binding</keyword>
<dbReference type="GO" id="GO:0016818">
    <property type="term" value="F:hydrolase activity, acting on acid anhydrides, in phosphorus-containing anhydrides"/>
    <property type="evidence" value="ECO:0007669"/>
    <property type="project" value="InterPro"/>
</dbReference>
<dbReference type="Proteomes" id="UP000057134">
    <property type="component" value="Chromosome"/>
</dbReference>
<organism evidence="14 15">
    <name type="scientific">Mycolicibacterium fortuitum</name>
    <name type="common">Mycobacterium fortuitum</name>
    <dbReference type="NCBI Taxonomy" id="1766"/>
    <lineage>
        <taxon>Bacteria</taxon>
        <taxon>Bacillati</taxon>
        <taxon>Actinomycetota</taxon>
        <taxon>Actinomycetes</taxon>
        <taxon>Mycobacteriales</taxon>
        <taxon>Mycobacteriaceae</taxon>
        <taxon>Mycolicibacterium</taxon>
    </lineage>
</organism>
<dbReference type="GO" id="GO:0003676">
    <property type="term" value="F:nucleic acid binding"/>
    <property type="evidence" value="ECO:0007669"/>
    <property type="project" value="InterPro"/>
</dbReference>
<sequence>MTTKSKPSREVANVVTNLLKIAVKGLGGASRPGQVEMAEAVAHAFESGEHLAVQAGTGTGKSLAYLVPSIARALQTEQPVVVSTATIALQRQLVDRDLPRLVNSLADALPRKPTFALLKGRGNYLCLNKIHNGAADEPADRPQDELFSPMAISAMGRDVQRLTEWSSDTETGDRDELTPGVPDRSWSQVSVSARECIGVSRCQFGTDCFAERAREKAGAADVVVTNHALLAIDALSDFSVLPEYELLVVDEAHELADRVTGVATAELSATSMAVAHRRMSRLVDDELAQRFEAAVATLSSLLHELDAGRIDVLDEELGTYLTALRDAANAARTAIDATPSDPQAASARTEAVTALSDVSDTATRILTSFVPPIPDRVDVVWVAREESANATRVIMRVAPMSVSGLLRTRLFANTTAVLTSATLTLGGNFDAMARNWGLGGFSEDGESAKPGWRGLDVGSPFDHAKSAILYVAKHLPPPGRDGTDARTLDEIEGLITAAGGRTLGLFSSMRAAKAAAEVMRERLSTPVLCQGEDTTSALVQKFSDDPETSLFGTLSLWQGVDVPGQSLSLVLIDRIPFPRPDDPLLTARQRAISAHGGNGFMAIAANHAALLLAQGTGRLLRHTDDRGVIAVLDSRLATARYGGYLRSSLPPFWSTTDPDRVRQSLKRLRGAG</sequence>
<dbReference type="InterPro" id="IPR027417">
    <property type="entry name" value="P-loop_NTPase"/>
</dbReference>
<accession>A0A0N9YE97</accession>
<feature type="domain" description="Helicase ATP-binding" evidence="12">
    <location>
        <begin position="42"/>
        <end position="270"/>
    </location>
</feature>
<dbReference type="InterPro" id="IPR011545">
    <property type="entry name" value="DEAD/DEAH_box_helicase_dom"/>
</dbReference>
<dbReference type="SMART" id="SM00487">
    <property type="entry name" value="DEXDc"/>
    <property type="match status" value="1"/>
</dbReference>
<dbReference type="InterPro" id="IPR014001">
    <property type="entry name" value="Helicase_ATP-bd"/>
</dbReference>
<dbReference type="PROSITE" id="PS51192">
    <property type="entry name" value="HELICASE_ATP_BIND_1"/>
    <property type="match status" value="1"/>
</dbReference>
<dbReference type="PATRIC" id="fig|1766.6.peg.4297"/>
<evidence type="ECO:0000256" key="9">
    <source>
        <dbReference type="ARBA" id="ARBA00073590"/>
    </source>
</evidence>
<dbReference type="Gene3D" id="3.40.50.300">
    <property type="entry name" value="P-loop containing nucleotide triphosphate hydrolases"/>
    <property type="match status" value="2"/>
</dbReference>
<evidence type="ECO:0000256" key="4">
    <source>
        <dbReference type="ARBA" id="ARBA00022806"/>
    </source>
</evidence>
<evidence type="ECO:0000256" key="2">
    <source>
        <dbReference type="ARBA" id="ARBA00022741"/>
    </source>
</evidence>
<dbReference type="PROSITE" id="PS51193">
    <property type="entry name" value="HELICASE_ATP_BIND_2"/>
    <property type="match status" value="1"/>
</dbReference>
<evidence type="ECO:0000256" key="1">
    <source>
        <dbReference type="ARBA" id="ARBA00001966"/>
    </source>
</evidence>
<dbReference type="RefSeq" id="WP_054602903.1">
    <property type="nucleotide sequence ID" value="NZ_CP011269.1"/>
</dbReference>
<name>A0A0N9YE97_MYCFO</name>
<dbReference type="SUPFAM" id="SSF52540">
    <property type="entry name" value="P-loop containing nucleoside triphosphate hydrolases"/>
    <property type="match status" value="2"/>
</dbReference>
<keyword evidence="3" id="KW-0378">Hydrolase</keyword>
<dbReference type="PANTHER" id="PTHR11472:SF34">
    <property type="entry name" value="REGULATOR OF TELOMERE ELONGATION HELICASE 1"/>
    <property type="match status" value="1"/>
</dbReference>
<evidence type="ECO:0000256" key="7">
    <source>
        <dbReference type="ARBA" id="ARBA00044969"/>
    </source>
</evidence>
<evidence type="ECO:0000313" key="14">
    <source>
        <dbReference type="EMBL" id="ALI28125.1"/>
    </source>
</evidence>
<dbReference type="InterPro" id="IPR045028">
    <property type="entry name" value="DinG/Rad3-like"/>
</dbReference>
<dbReference type="EC" id="5.6.2.3" evidence="7"/>
<dbReference type="FunFam" id="3.40.50.300:FF:000437">
    <property type="entry name" value="ATP-dependent DNA helicase DinG"/>
    <property type="match status" value="1"/>
</dbReference>
<dbReference type="GO" id="GO:0005524">
    <property type="term" value="F:ATP binding"/>
    <property type="evidence" value="ECO:0007669"/>
    <property type="project" value="UniProtKB-KW"/>
</dbReference>
<comment type="cofactor">
    <cofactor evidence="1">
        <name>[4Fe-4S] cluster</name>
        <dbReference type="ChEBI" id="CHEBI:49883"/>
    </cofactor>
</comment>
<dbReference type="PANTHER" id="PTHR11472">
    <property type="entry name" value="DNA REPAIR DEAD HELICASE RAD3/XP-D SUBFAMILY MEMBER"/>
    <property type="match status" value="1"/>
</dbReference>
<feature type="region of interest" description="Disordered" evidence="11">
    <location>
        <begin position="165"/>
        <end position="184"/>
    </location>
</feature>
<reference evidence="14 15" key="1">
    <citation type="journal article" date="2015" name="MBio">
        <title>Enzymatic Degradation of Phenazines Can Generate Energy and Protect Sensitive Organisms from Toxicity.</title>
        <authorList>
            <person name="Costa K.C."/>
            <person name="Bergkessel M."/>
            <person name="Saunders S."/>
            <person name="Korlach J."/>
            <person name="Newman D.K."/>
        </authorList>
    </citation>
    <scope>NUCLEOTIDE SEQUENCE [LARGE SCALE GENOMIC DNA]</scope>
    <source>
        <strain evidence="14 15">CT6</strain>
    </source>
</reference>
<evidence type="ECO:0000259" key="13">
    <source>
        <dbReference type="PROSITE" id="PS51193"/>
    </source>
</evidence>
<dbReference type="InterPro" id="IPR014013">
    <property type="entry name" value="Helic_SF1/SF2_ATP-bd_DinG/Rad3"/>
</dbReference>
<proteinExistence type="inferred from homology"/>
<keyword evidence="4" id="KW-0347">Helicase</keyword>
<dbReference type="STRING" id="1766.XA26_43210"/>
<gene>
    <name evidence="14" type="primary">yoaA</name>
    <name evidence="14" type="ORF">XA26_43210</name>
</gene>
<dbReference type="AlphaFoldDB" id="A0A0N9YE97"/>